<dbReference type="InterPro" id="IPR005046">
    <property type="entry name" value="DUF285"/>
</dbReference>
<comment type="caution">
    <text evidence="1">The sequence shown here is derived from an EMBL/GenBank/DDBJ whole genome shotgun (WGS) entry which is preliminary data.</text>
</comment>
<name>A0A086ZEA4_9BIFI</name>
<dbReference type="AlphaFoldDB" id="A0A086ZEA4"/>
<evidence type="ECO:0000313" key="1">
    <source>
        <dbReference type="EMBL" id="KFI44854.1"/>
    </source>
</evidence>
<organism evidence="1 2">
    <name type="scientific">Bifidobacterium bohemicum DSM 22767</name>
    <dbReference type="NCBI Taxonomy" id="1437606"/>
    <lineage>
        <taxon>Bacteria</taxon>
        <taxon>Bacillati</taxon>
        <taxon>Actinomycetota</taxon>
        <taxon>Actinomycetes</taxon>
        <taxon>Bifidobacteriales</taxon>
        <taxon>Bifidobacteriaceae</taxon>
        <taxon>Bifidobacterium</taxon>
    </lineage>
</organism>
<evidence type="ECO:0008006" key="3">
    <source>
        <dbReference type="Google" id="ProtNLM"/>
    </source>
</evidence>
<reference evidence="1 2" key="1">
    <citation type="submission" date="2014-03" db="EMBL/GenBank/DDBJ databases">
        <title>Genomics of Bifidobacteria.</title>
        <authorList>
            <person name="Ventura M."/>
            <person name="Milani C."/>
            <person name="Lugli G.A."/>
        </authorList>
    </citation>
    <scope>NUCLEOTIDE SEQUENCE [LARGE SCALE GENOMIC DNA]</scope>
    <source>
        <strain evidence="1 2">DSM 22767</strain>
    </source>
</reference>
<sequence length="75" mass="8379">MFRNSPNLTRIDDLDHWDTSNAKNMPAMFHTTGLTSLDLSNRNTSKVTNMIRLFYNSPTSKPSICMVGTPATSLT</sequence>
<dbReference type="STRING" id="1437606.BBOH_1585"/>
<accession>A0A086ZEA4</accession>
<evidence type="ECO:0000313" key="2">
    <source>
        <dbReference type="Proteomes" id="UP000029096"/>
    </source>
</evidence>
<dbReference type="Pfam" id="PF03382">
    <property type="entry name" value="DUF285"/>
    <property type="match status" value="1"/>
</dbReference>
<dbReference type="Proteomes" id="UP000029096">
    <property type="component" value="Unassembled WGS sequence"/>
</dbReference>
<dbReference type="InterPro" id="IPR011889">
    <property type="entry name" value="Liste_lipo_26"/>
</dbReference>
<gene>
    <name evidence="1" type="ORF">BBOH_1585</name>
</gene>
<keyword evidence="2" id="KW-1185">Reference proteome</keyword>
<dbReference type="EMBL" id="JGYP01000005">
    <property type="protein sequence ID" value="KFI44854.1"/>
    <property type="molecule type" value="Genomic_DNA"/>
</dbReference>
<proteinExistence type="predicted"/>
<protein>
    <recommendedName>
        <fullName evidence="3">BspA family leucine-rich repeat surface protein</fullName>
    </recommendedName>
</protein>
<dbReference type="NCBIfam" id="TIGR02167">
    <property type="entry name" value="Liste_lipo_26"/>
    <property type="match status" value="2"/>
</dbReference>